<dbReference type="InterPro" id="IPR012318">
    <property type="entry name" value="HTH_CRP"/>
</dbReference>
<keyword evidence="7" id="KW-1185">Reference proteome</keyword>
<keyword evidence="3" id="KW-0804">Transcription</keyword>
<dbReference type="InterPro" id="IPR050397">
    <property type="entry name" value="Env_Response_Regulators"/>
</dbReference>
<evidence type="ECO:0000313" key="7">
    <source>
        <dbReference type="Proteomes" id="UP001500886"/>
    </source>
</evidence>
<evidence type="ECO:0000259" key="5">
    <source>
        <dbReference type="PROSITE" id="PS51063"/>
    </source>
</evidence>
<proteinExistence type="predicted"/>
<feature type="domain" description="Cyclic nucleotide-binding" evidence="4">
    <location>
        <begin position="36"/>
        <end position="122"/>
    </location>
</feature>
<dbReference type="Gene3D" id="1.10.10.10">
    <property type="entry name" value="Winged helix-like DNA-binding domain superfamily/Winged helix DNA-binding domain"/>
    <property type="match status" value="1"/>
</dbReference>
<dbReference type="InterPro" id="IPR014710">
    <property type="entry name" value="RmlC-like_jellyroll"/>
</dbReference>
<dbReference type="InterPro" id="IPR036388">
    <property type="entry name" value="WH-like_DNA-bd_sf"/>
</dbReference>
<comment type="caution">
    <text evidence="6">The sequence shown here is derived from an EMBL/GenBank/DDBJ whole genome shotgun (WGS) entry which is preliminary data.</text>
</comment>
<dbReference type="InterPro" id="IPR000595">
    <property type="entry name" value="cNMP-bd_dom"/>
</dbReference>
<dbReference type="Pfam" id="PF13545">
    <property type="entry name" value="HTH_Crp_2"/>
    <property type="match status" value="1"/>
</dbReference>
<reference evidence="6 7" key="1">
    <citation type="journal article" date="2019" name="Int. J. Syst. Evol. Microbiol.">
        <title>The Global Catalogue of Microorganisms (GCM) 10K type strain sequencing project: providing services to taxonomists for standard genome sequencing and annotation.</title>
        <authorList>
            <consortium name="The Broad Institute Genomics Platform"/>
            <consortium name="The Broad Institute Genome Sequencing Center for Infectious Disease"/>
            <person name="Wu L."/>
            <person name="Ma J."/>
        </authorList>
    </citation>
    <scope>NUCLEOTIDE SEQUENCE [LARGE SCALE GENOMIC DNA]</scope>
    <source>
        <strain evidence="6 7">JCM 4542</strain>
    </source>
</reference>
<feature type="domain" description="HTH crp-type" evidence="5">
    <location>
        <begin position="147"/>
        <end position="220"/>
    </location>
</feature>
<dbReference type="SUPFAM" id="SSF51206">
    <property type="entry name" value="cAMP-binding domain-like"/>
    <property type="match status" value="1"/>
</dbReference>
<sequence>MTGEPAPDRESPIPPALTMRELVSEETWADFRRQSFERPHPRGDVLLQQGDDGTHVLAVLCGLTKVEHTARNGSVNLLAFRGPGELLGELATMGRCGRLASVTTLSRCRVAVMHAAAFTKFVTDHDLYPALLHFAQARLRESTPDGAGLGQRLAATLVRVADMLVASGNDAGRPLVLPLRRRELASYLVTHRNNVSDQLRELRRFGVRGHRSSIVVEDLSALRQALETLYE</sequence>
<gene>
    <name evidence="6" type="ORF">GCM10010315_37500</name>
</gene>
<accession>A0ABN3TUQ5</accession>
<dbReference type="SMART" id="SM00100">
    <property type="entry name" value="cNMP"/>
    <property type="match status" value="1"/>
</dbReference>
<organism evidence="6 7">
    <name type="scientific">Streptomyces luteosporeus</name>
    <dbReference type="NCBI Taxonomy" id="173856"/>
    <lineage>
        <taxon>Bacteria</taxon>
        <taxon>Bacillati</taxon>
        <taxon>Actinomycetota</taxon>
        <taxon>Actinomycetes</taxon>
        <taxon>Kitasatosporales</taxon>
        <taxon>Streptomycetaceae</taxon>
        <taxon>Streptomyces</taxon>
    </lineage>
</organism>
<evidence type="ECO:0000259" key="4">
    <source>
        <dbReference type="PROSITE" id="PS50042"/>
    </source>
</evidence>
<dbReference type="PANTHER" id="PTHR24567">
    <property type="entry name" value="CRP FAMILY TRANSCRIPTIONAL REGULATORY PROTEIN"/>
    <property type="match status" value="1"/>
</dbReference>
<dbReference type="PROSITE" id="PS50042">
    <property type="entry name" value="CNMP_BINDING_3"/>
    <property type="match status" value="1"/>
</dbReference>
<dbReference type="Pfam" id="PF00027">
    <property type="entry name" value="cNMP_binding"/>
    <property type="match status" value="1"/>
</dbReference>
<dbReference type="PANTHER" id="PTHR24567:SF74">
    <property type="entry name" value="HTH-TYPE TRANSCRIPTIONAL REGULATOR ARCR"/>
    <property type="match status" value="1"/>
</dbReference>
<evidence type="ECO:0000256" key="3">
    <source>
        <dbReference type="ARBA" id="ARBA00023163"/>
    </source>
</evidence>
<dbReference type="SUPFAM" id="SSF46785">
    <property type="entry name" value="Winged helix' DNA-binding domain"/>
    <property type="match status" value="1"/>
</dbReference>
<evidence type="ECO:0000313" key="6">
    <source>
        <dbReference type="EMBL" id="GAA2719419.1"/>
    </source>
</evidence>
<keyword evidence="1" id="KW-0805">Transcription regulation</keyword>
<dbReference type="PROSITE" id="PS51063">
    <property type="entry name" value="HTH_CRP_2"/>
    <property type="match status" value="1"/>
</dbReference>
<keyword evidence="2" id="KW-0238">DNA-binding</keyword>
<protein>
    <submittedName>
        <fullName evidence="6">Crp/Fnr family transcriptional regulator</fullName>
    </submittedName>
</protein>
<name>A0ABN3TUQ5_9ACTN</name>
<dbReference type="Gene3D" id="2.60.120.10">
    <property type="entry name" value="Jelly Rolls"/>
    <property type="match status" value="1"/>
</dbReference>
<dbReference type="EMBL" id="BAAASL010000013">
    <property type="protein sequence ID" value="GAA2719419.1"/>
    <property type="molecule type" value="Genomic_DNA"/>
</dbReference>
<dbReference type="Proteomes" id="UP001500886">
    <property type="component" value="Unassembled WGS sequence"/>
</dbReference>
<evidence type="ECO:0000256" key="2">
    <source>
        <dbReference type="ARBA" id="ARBA00023125"/>
    </source>
</evidence>
<dbReference type="InterPro" id="IPR036390">
    <property type="entry name" value="WH_DNA-bd_sf"/>
</dbReference>
<dbReference type="CDD" id="cd00038">
    <property type="entry name" value="CAP_ED"/>
    <property type="match status" value="1"/>
</dbReference>
<dbReference type="InterPro" id="IPR018490">
    <property type="entry name" value="cNMP-bd_dom_sf"/>
</dbReference>
<dbReference type="RefSeq" id="WP_344436549.1">
    <property type="nucleotide sequence ID" value="NZ_BAAASL010000013.1"/>
</dbReference>
<evidence type="ECO:0000256" key="1">
    <source>
        <dbReference type="ARBA" id="ARBA00023015"/>
    </source>
</evidence>